<feature type="compositionally biased region" description="Basic and acidic residues" evidence="1">
    <location>
        <begin position="191"/>
        <end position="205"/>
    </location>
</feature>
<name>A0ABQ9XQK9_9EUKA</name>
<evidence type="ECO:0000313" key="2">
    <source>
        <dbReference type="EMBL" id="KAK2953780.1"/>
    </source>
</evidence>
<dbReference type="EMBL" id="JARBJD010000087">
    <property type="protein sequence ID" value="KAK2953780.1"/>
    <property type="molecule type" value="Genomic_DNA"/>
</dbReference>
<evidence type="ECO:0000313" key="3">
    <source>
        <dbReference type="Proteomes" id="UP001281761"/>
    </source>
</evidence>
<feature type="region of interest" description="Disordered" evidence="1">
    <location>
        <begin position="226"/>
        <end position="319"/>
    </location>
</feature>
<organism evidence="2 3">
    <name type="scientific">Blattamonas nauphoetae</name>
    <dbReference type="NCBI Taxonomy" id="2049346"/>
    <lineage>
        <taxon>Eukaryota</taxon>
        <taxon>Metamonada</taxon>
        <taxon>Preaxostyla</taxon>
        <taxon>Oxymonadida</taxon>
        <taxon>Blattamonas</taxon>
    </lineage>
</organism>
<reference evidence="2 3" key="1">
    <citation type="journal article" date="2022" name="bioRxiv">
        <title>Genomics of Preaxostyla Flagellates Illuminates Evolutionary Transitions and the Path Towards Mitochondrial Loss.</title>
        <authorList>
            <person name="Novak L.V.F."/>
            <person name="Treitli S.C."/>
            <person name="Pyrih J."/>
            <person name="Halakuc P."/>
            <person name="Pipaliya S.V."/>
            <person name="Vacek V."/>
            <person name="Brzon O."/>
            <person name="Soukal P."/>
            <person name="Eme L."/>
            <person name="Dacks J.B."/>
            <person name="Karnkowska A."/>
            <person name="Elias M."/>
            <person name="Hampl V."/>
        </authorList>
    </citation>
    <scope>NUCLEOTIDE SEQUENCE [LARGE SCALE GENOMIC DNA]</scope>
    <source>
        <strain evidence="2">NAU3</strain>
        <tissue evidence="2">Gut</tissue>
    </source>
</reference>
<feature type="compositionally biased region" description="Low complexity" evidence="1">
    <location>
        <begin position="8"/>
        <end position="24"/>
    </location>
</feature>
<sequence length="508" mass="57603">MPAKVSRQRSLSSLSSTSSDFSTSPDETKQPAQFTSRFESSSSSSDSNEFKTHRKSSSRSQTQRTLLKSRQTHPKRKTSFSRSNTGHTVPFGLMSKEWRETLSYLPPSIRIPPHVEFDKTSEMFTKSIPLHPSVPSLLPFPLSTIRREYHKIQQLLEDAYSIFKLSPLKPRISPTDQILVSNDIKQRRASRRSDQSRAEGEKEVMARKEVVAALDSCAQTEFRTYGEGARKSKMQQMLRECGKERRHTARKVIRNQRREKRKARAAAKLQQQLDESDSEQSPDEGSNSSGSDEESSELEQEEKAEEEEAWLPILDEYSGDDEDEMRERLLAALKAKSSLDFYLHQQSEWAGMAEEEKRKRRRRHKARFDERAYVLGPAQPPPKATKHVDFDSSADASNGILSSTESSSPDHSDHSLRSEASSPETSEEKEEESSTSPAPAPKRRPRKPVSESESSSEQKKAISNVWGKKAVRSAKVVESESEAENPQDPSSESEPRRLPKLLVRRPRS</sequence>
<accession>A0ABQ9XQK9</accession>
<proteinExistence type="predicted"/>
<feature type="compositionally biased region" description="Polar residues" evidence="1">
    <location>
        <begin position="30"/>
        <end position="39"/>
    </location>
</feature>
<feature type="region of interest" description="Disordered" evidence="1">
    <location>
        <begin position="346"/>
        <end position="508"/>
    </location>
</feature>
<keyword evidence="3" id="KW-1185">Reference proteome</keyword>
<feature type="compositionally biased region" description="Basic and acidic residues" evidence="1">
    <location>
        <begin position="408"/>
        <end position="417"/>
    </location>
</feature>
<protein>
    <submittedName>
        <fullName evidence="2">Uncharacterized protein</fullName>
    </submittedName>
</protein>
<feature type="region of interest" description="Disordered" evidence="1">
    <location>
        <begin position="1"/>
        <end position="88"/>
    </location>
</feature>
<gene>
    <name evidence="2" type="ORF">BLNAU_11337</name>
</gene>
<feature type="compositionally biased region" description="Basic residues" evidence="1">
    <location>
        <begin position="498"/>
        <end position="508"/>
    </location>
</feature>
<comment type="caution">
    <text evidence="2">The sequence shown here is derived from an EMBL/GenBank/DDBJ whole genome shotgun (WGS) entry which is preliminary data.</text>
</comment>
<feature type="region of interest" description="Disordered" evidence="1">
    <location>
        <begin position="183"/>
        <end position="205"/>
    </location>
</feature>
<feature type="compositionally biased region" description="Acidic residues" evidence="1">
    <location>
        <begin position="291"/>
        <end position="309"/>
    </location>
</feature>
<evidence type="ECO:0000256" key="1">
    <source>
        <dbReference type="SAM" id="MobiDB-lite"/>
    </source>
</evidence>
<feature type="compositionally biased region" description="Basic residues" evidence="1">
    <location>
        <begin position="244"/>
        <end position="265"/>
    </location>
</feature>
<dbReference type="Proteomes" id="UP001281761">
    <property type="component" value="Unassembled WGS sequence"/>
</dbReference>
<feature type="compositionally biased region" description="Basic residues" evidence="1">
    <location>
        <begin position="70"/>
        <end position="79"/>
    </location>
</feature>